<sequence length="644" mass="70714">MASSSQQKSSTTKKQVPAKADTEPAITFPENSYAFINLPKDQADKLKKRLNGSVFRGVKVRVEEARPETWATHPKPEGNMEDVESAKSARKEEKKEKKKRSKAEGEPKVKKRKKGEDGILQGIELPEGRKVQRGWTKPAVPTGVSAKYAGRASSSAKKIEDESKRECLFKTPLPPNKATPKDKQKKDKEEKKDKKKRKREVVIKEFKNNTKFPQFLRASQLDKDQAAEKMASEYVEGVGWVNAKGDVVEEEKVKKRADGIMQTEVQVLEPADAPKGVDVTDASESDDDEVMVDAATMVPTEAKVGSEDDSSSESESEPQIPGKKSQTTTTSKSDSSSSESSRSGSNEEEATEKTSPITPVTPVSPTKPLRSSSTTSPKTTAPALQITIPTVTNPPIQAVHPLEALYKPTTKNTTLLQVGVAPSPASATTESSAFKFGFGADYDSDEEEGPVIQAPFRDRYRSAAPTPDTAIGHRKFFPDEDDGVGHGGKLGFVPSTPRIIGGFPGGQDLLSVRKDATPYTPSTESPLLFPHTESRFLGALSVWSKIPTPKILTEAEEELVEEVPVEEEGEGQPKKKDRKKKAKAVEEIEEAAPGDKTMADVWSEKFYENRGEWNRAWKQRRRESIKQKKKKEAAGNPSVKRITA</sequence>
<feature type="compositionally biased region" description="Basic residues" evidence="1">
    <location>
        <begin position="617"/>
        <end position="631"/>
    </location>
</feature>
<proteinExistence type="predicted"/>
<feature type="compositionally biased region" description="Basic and acidic residues" evidence="1">
    <location>
        <begin position="157"/>
        <end position="168"/>
    </location>
</feature>
<feature type="region of interest" description="Disordered" evidence="1">
    <location>
        <begin position="453"/>
        <end position="482"/>
    </location>
</feature>
<feature type="compositionally biased region" description="Acidic residues" evidence="1">
    <location>
        <begin position="560"/>
        <end position="570"/>
    </location>
</feature>
<name>A0A3N4L3F3_9PEZI</name>
<dbReference type="OrthoDB" id="3595585at2759"/>
<feature type="region of interest" description="Disordered" evidence="1">
    <location>
        <begin position="50"/>
        <end position="202"/>
    </location>
</feature>
<feature type="compositionally biased region" description="Low complexity" evidence="1">
    <location>
        <begin position="353"/>
        <end position="384"/>
    </location>
</feature>
<feature type="compositionally biased region" description="Acidic residues" evidence="1">
    <location>
        <begin position="307"/>
        <end position="316"/>
    </location>
</feature>
<reference evidence="2 3" key="1">
    <citation type="journal article" date="2018" name="Nat. Ecol. Evol.">
        <title>Pezizomycetes genomes reveal the molecular basis of ectomycorrhizal truffle lifestyle.</title>
        <authorList>
            <person name="Murat C."/>
            <person name="Payen T."/>
            <person name="Noel B."/>
            <person name="Kuo A."/>
            <person name="Morin E."/>
            <person name="Chen J."/>
            <person name="Kohler A."/>
            <person name="Krizsan K."/>
            <person name="Balestrini R."/>
            <person name="Da Silva C."/>
            <person name="Montanini B."/>
            <person name="Hainaut M."/>
            <person name="Levati E."/>
            <person name="Barry K.W."/>
            <person name="Belfiori B."/>
            <person name="Cichocki N."/>
            <person name="Clum A."/>
            <person name="Dockter R.B."/>
            <person name="Fauchery L."/>
            <person name="Guy J."/>
            <person name="Iotti M."/>
            <person name="Le Tacon F."/>
            <person name="Lindquist E.A."/>
            <person name="Lipzen A."/>
            <person name="Malagnac F."/>
            <person name="Mello A."/>
            <person name="Molinier V."/>
            <person name="Miyauchi S."/>
            <person name="Poulain J."/>
            <person name="Riccioni C."/>
            <person name="Rubini A."/>
            <person name="Sitrit Y."/>
            <person name="Splivallo R."/>
            <person name="Traeger S."/>
            <person name="Wang M."/>
            <person name="Zifcakova L."/>
            <person name="Wipf D."/>
            <person name="Zambonelli A."/>
            <person name="Paolocci F."/>
            <person name="Nowrousian M."/>
            <person name="Ottonello S."/>
            <person name="Baldrian P."/>
            <person name="Spatafora J.W."/>
            <person name="Henrissat B."/>
            <person name="Nagy L.G."/>
            <person name="Aury J.M."/>
            <person name="Wincker P."/>
            <person name="Grigoriev I.V."/>
            <person name="Bonfante P."/>
            <person name="Martin F.M."/>
        </authorList>
    </citation>
    <scope>NUCLEOTIDE SEQUENCE [LARGE SCALE GENOMIC DNA]</scope>
    <source>
        <strain evidence="2 3">CCBAS932</strain>
    </source>
</reference>
<dbReference type="InParanoid" id="A0A3N4L3F3"/>
<evidence type="ECO:0000313" key="3">
    <source>
        <dbReference type="Proteomes" id="UP000277580"/>
    </source>
</evidence>
<feature type="compositionally biased region" description="Basic and acidic residues" evidence="1">
    <location>
        <begin position="74"/>
        <end position="95"/>
    </location>
</feature>
<gene>
    <name evidence="2" type="ORF">P167DRAFT_561684</name>
</gene>
<evidence type="ECO:0000313" key="2">
    <source>
        <dbReference type="EMBL" id="RPB17407.1"/>
    </source>
</evidence>
<feature type="region of interest" description="Disordered" evidence="1">
    <location>
        <begin position="617"/>
        <end position="644"/>
    </location>
</feature>
<dbReference type="STRING" id="1392247.A0A3N4L3F3"/>
<feature type="compositionally biased region" description="Acidic residues" evidence="1">
    <location>
        <begin position="281"/>
        <end position="291"/>
    </location>
</feature>
<dbReference type="EMBL" id="ML119106">
    <property type="protein sequence ID" value="RPB17407.1"/>
    <property type="molecule type" value="Genomic_DNA"/>
</dbReference>
<feature type="compositionally biased region" description="Basic and acidic residues" evidence="1">
    <location>
        <begin position="179"/>
        <end position="192"/>
    </location>
</feature>
<feature type="region of interest" description="Disordered" evidence="1">
    <location>
        <begin position="560"/>
        <end position="595"/>
    </location>
</feature>
<feature type="compositionally biased region" description="Low complexity" evidence="1">
    <location>
        <begin position="1"/>
        <end position="15"/>
    </location>
</feature>
<dbReference type="AlphaFoldDB" id="A0A3N4L3F3"/>
<organism evidence="2 3">
    <name type="scientific">Morchella conica CCBAS932</name>
    <dbReference type="NCBI Taxonomy" id="1392247"/>
    <lineage>
        <taxon>Eukaryota</taxon>
        <taxon>Fungi</taxon>
        <taxon>Dikarya</taxon>
        <taxon>Ascomycota</taxon>
        <taxon>Pezizomycotina</taxon>
        <taxon>Pezizomycetes</taxon>
        <taxon>Pezizales</taxon>
        <taxon>Morchellaceae</taxon>
        <taxon>Morchella</taxon>
    </lineage>
</organism>
<feature type="region of interest" description="Disordered" evidence="1">
    <location>
        <begin position="1"/>
        <end position="30"/>
    </location>
</feature>
<accession>A0A3N4L3F3</accession>
<keyword evidence="3" id="KW-1185">Reference proteome</keyword>
<protein>
    <submittedName>
        <fullName evidence="2">Uncharacterized protein</fullName>
    </submittedName>
</protein>
<feature type="region of interest" description="Disordered" evidence="1">
    <location>
        <begin position="264"/>
        <end position="388"/>
    </location>
</feature>
<feature type="compositionally biased region" description="Low complexity" evidence="1">
    <location>
        <begin position="325"/>
        <end position="344"/>
    </location>
</feature>
<evidence type="ECO:0000256" key="1">
    <source>
        <dbReference type="SAM" id="MobiDB-lite"/>
    </source>
</evidence>
<dbReference type="Proteomes" id="UP000277580">
    <property type="component" value="Unassembled WGS sequence"/>
</dbReference>